<dbReference type="InParanoid" id="A0A0C3JKM7"/>
<proteinExistence type="predicted"/>
<keyword evidence="2" id="KW-1185">Reference proteome</keyword>
<dbReference type="AlphaFoldDB" id="A0A0C3JKM7"/>
<dbReference type="EMBL" id="KN831954">
    <property type="protein sequence ID" value="KIO09688.1"/>
    <property type="molecule type" value="Genomic_DNA"/>
</dbReference>
<organism evidence="1 2">
    <name type="scientific">Pisolithus tinctorius Marx 270</name>
    <dbReference type="NCBI Taxonomy" id="870435"/>
    <lineage>
        <taxon>Eukaryota</taxon>
        <taxon>Fungi</taxon>
        <taxon>Dikarya</taxon>
        <taxon>Basidiomycota</taxon>
        <taxon>Agaricomycotina</taxon>
        <taxon>Agaricomycetes</taxon>
        <taxon>Agaricomycetidae</taxon>
        <taxon>Boletales</taxon>
        <taxon>Sclerodermatineae</taxon>
        <taxon>Pisolithaceae</taxon>
        <taxon>Pisolithus</taxon>
    </lineage>
</organism>
<dbReference type="Proteomes" id="UP000054217">
    <property type="component" value="Unassembled WGS sequence"/>
</dbReference>
<name>A0A0C3JKM7_PISTI</name>
<reference evidence="1 2" key="1">
    <citation type="submission" date="2014-04" db="EMBL/GenBank/DDBJ databases">
        <authorList>
            <consortium name="DOE Joint Genome Institute"/>
            <person name="Kuo A."/>
            <person name="Kohler A."/>
            <person name="Costa M.D."/>
            <person name="Nagy L.G."/>
            <person name="Floudas D."/>
            <person name="Copeland A."/>
            <person name="Barry K.W."/>
            <person name="Cichocki N."/>
            <person name="Veneault-Fourrey C."/>
            <person name="LaButti K."/>
            <person name="Lindquist E.A."/>
            <person name="Lipzen A."/>
            <person name="Lundell T."/>
            <person name="Morin E."/>
            <person name="Murat C."/>
            <person name="Sun H."/>
            <person name="Tunlid A."/>
            <person name="Henrissat B."/>
            <person name="Grigoriev I.V."/>
            <person name="Hibbett D.S."/>
            <person name="Martin F."/>
            <person name="Nordberg H.P."/>
            <person name="Cantor M.N."/>
            <person name="Hua S.X."/>
        </authorList>
    </citation>
    <scope>NUCLEOTIDE SEQUENCE [LARGE SCALE GENOMIC DNA]</scope>
    <source>
        <strain evidence="1 2">Marx 270</strain>
    </source>
</reference>
<gene>
    <name evidence="1" type="ORF">M404DRAFT_281191</name>
</gene>
<accession>A0A0C3JKM7</accession>
<reference evidence="2" key="2">
    <citation type="submission" date="2015-01" db="EMBL/GenBank/DDBJ databases">
        <title>Evolutionary Origins and Diversification of the Mycorrhizal Mutualists.</title>
        <authorList>
            <consortium name="DOE Joint Genome Institute"/>
            <consortium name="Mycorrhizal Genomics Consortium"/>
            <person name="Kohler A."/>
            <person name="Kuo A."/>
            <person name="Nagy L.G."/>
            <person name="Floudas D."/>
            <person name="Copeland A."/>
            <person name="Barry K.W."/>
            <person name="Cichocki N."/>
            <person name="Veneault-Fourrey C."/>
            <person name="LaButti K."/>
            <person name="Lindquist E.A."/>
            <person name="Lipzen A."/>
            <person name="Lundell T."/>
            <person name="Morin E."/>
            <person name="Murat C."/>
            <person name="Riley R."/>
            <person name="Ohm R."/>
            <person name="Sun H."/>
            <person name="Tunlid A."/>
            <person name="Henrissat B."/>
            <person name="Grigoriev I.V."/>
            <person name="Hibbett D.S."/>
            <person name="Martin F."/>
        </authorList>
    </citation>
    <scope>NUCLEOTIDE SEQUENCE [LARGE SCALE GENOMIC DNA]</scope>
    <source>
        <strain evidence="2">Marx 270</strain>
    </source>
</reference>
<evidence type="ECO:0000313" key="2">
    <source>
        <dbReference type="Proteomes" id="UP000054217"/>
    </source>
</evidence>
<dbReference type="HOGENOM" id="CLU_2146879_0_0_1"/>
<sequence length="112" mass="12496">MYSDSSGSYTAFDPAAKTWSFTCEENATTGPLMRSTTTDYPLLEGGRIDGTIAFNCSMLRSLPSGVNLVELTFRKFYHLSMARVMPSHHFLMPIWTCVSQSPSPTRFRSNAL</sequence>
<evidence type="ECO:0000313" key="1">
    <source>
        <dbReference type="EMBL" id="KIO09688.1"/>
    </source>
</evidence>
<protein>
    <submittedName>
        <fullName evidence="1">Uncharacterized protein</fullName>
    </submittedName>
</protein>